<sequence length="52" mass="5214">MANSGSFAVAAGFILLSAILTWLLVSADETPPVGMPVKAARSELVSPSPEGG</sequence>
<comment type="caution">
    <text evidence="1">The sequence shown here is derived from an EMBL/GenBank/DDBJ whole genome shotgun (WGS) entry which is preliminary data.</text>
</comment>
<gene>
    <name evidence="1" type="ORF">ASILVAE211_25435</name>
</gene>
<dbReference type="RefSeq" id="WP_227324179.1">
    <property type="nucleotide sequence ID" value="NZ_JAESVB010000050.1"/>
</dbReference>
<protein>
    <submittedName>
        <fullName evidence="1">Uncharacterized protein</fullName>
    </submittedName>
</protein>
<accession>A0A964E272</accession>
<evidence type="ECO:0000313" key="1">
    <source>
        <dbReference type="EMBL" id="MCB8878538.1"/>
    </source>
</evidence>
<reference evidence="1" key="2">
    <citation type="submission" date="2021-01" db="EMBL/GenBank/DDBJ databases">
        <authorList>
            <person name="Mieszkin S."/>
            <person name="Pouder E."/>
            <person name="Alain K."/>
        </authorList>
    </citation>
    <scope>NUCLEOTIDE SEQUENCE</scope>
    <source>
        <strain evidence="1">HW T2.11</strain>
    </source>
</reference>
<evidence type="ECO:0000313" key="2">
    <source>
        <dbReference type="Proteomes" id="UP000708298"/>
    </source>
</evidence>
<reference evidence="1" key="1">
    <citation type="journal article" date="2021" name="Microorganisms">
        <title>Acidisoma silvae sp. nov. and Acidisomacellulosilytica sp. nov., Two Acidophilic Bacteria Isolated from Decaying Wood, Hydrolyzing Cellulose and Producing Poly-3-hydroxybutyrate.</title>
        <authorList>
            <person name="Mieszkin S."/>
            <person name="Pouder E."/>
            <person name="Uroz S."/>
            <person name="Simon-Colin C."/>
            <person name="Alain K."/>
        </authorList>
    </citation>
    <scope>NUCLEOTIDE SEQUENCE</scope>
    <source>
        <strain evidence="1">HW T2.11</strain>
    </source>
</reference>
<organism evidence="1 2">
    <name type="scientific">Acidisoma silvae</name>
    <dbReference type="NCBI Taxonomy" id="2802396"/>
    <lineage>
        <taxon>Bacteria</taxon>
        <taxon>Pseudomonadati</taxon>
        <taxon>Pseudomonadota</taxon>
        <taxon>Alphaproteobacteria</taxon>
        <taxon>Acetobacterales</taxon>
        <taxon>Acidocellaceae</taxon>
        <taxon>Acidisoma</taxon>
    </lineage>
</organism>
<name>A0A964E272_9PROT</name>
<proteinExistence type="predicted"/>
<dbReference type="AlphaFoldDB" id="A0A964E272"/>
<dbReference type="Proteomes" id="UP000708298">
    <property type="component" value="Unassembled WGS sequence"/>
</dbReference>
<dbReference type="EMBL" id="JAESVB010000050">
    <property type="protein sequence ID" value="MCB8878538.1"/>
    <property type="molecule type" value="Genomic_DNA"/>
</dbReference>
<keyword evidence="2" id="KW-1185">Reference proteome</keyword>